<dbReference type="SUPFAM" id="SSF56784">
    <property type="entry name" value="HAD-like"/>
    <property type="match status" value="1"/>
</dbReference>
<evidence type="ECO:0000313" key="1">
    <source>
        <dbReference type="EMBL" id="MCZ4282847.1"/>
    </source>
</evidence>
<dbReference type="CDD" id="cd02603">
    <property type="entry name" value="HAD_sEH-N_like"/>
    <property type="match status" value="1"/>
</dbReference>
<dbReference type="Proteomes" id="UP001069802">
    <property type="component" value="Unassembled WGS sequence"/>
</dbReference>
<proteinExistence type="predicted"/>
<dbReference type="NCBIfam" id="TIGR01509">
    <property type="entry name" value="HAD-SF-IA-v3"/>
    <property type="match status" value="1"/>
</dbReference>
<dbReference type="InterPro" id="IPR023198">
    <property type="entry name" value="PGP-like_dom2"/>
</dbReference>
<dbReference type="InterPro" id="IPR023214">
    <property type="entry name" value="HAD_sf"/>
</dbReference>
<gene>
    <name evidence="1" type="ORF">O4H49_18830</name>
</gene>
<keyword evidence="2" id="KW-1185">Reference proteome</keyword>
<dbReference type="Gene3D" id="3.40.50.1000">
    <property type="entry name" value="HAD superfamily/HAD-like"/>
    <property type="match status" value="1"/>
</dbReference>
<comment type="caution">
    <text evidence="1">The sequence shown here is derived from an EMBL/GenBank/DDBJ whole genome shotgun (WGS) entry which is preliminary data.</text>
</comment>
<dbReference type="SFLD" id="SFLDS00003">
    <property type="entry name" value="Haloacid_Dehalogenase"/>
    <property type="match status" value="1"/>
</dbReference>
<dbReference type="PRINTS" id="PR00413">
    <property type="entry name" value="HADHALOGNASE"/>
</dbReference>
<dbReference type="PANTHER" id="PTHR43611">
    <property type="entry name" value="ALPHA-D-GLUCOSE 1-PHOSPHATE PHOSPHATASE"/>
    <property type="match status" value="1"/>
</dbReference>
<dbReference type="InterPro" id="IPR036412">
    <property type="entry name" value="HAD-like_sf"/>
</dbReference>
<protein>
    <submittedName>
        <fullName evidence="1">HAD family phosphatase</fullName>
    </submittedName>
</protein>
<organism evidence="1 2">
    <name type="scientific">Kiloniella laminariae</name>
    <dbReference type="NCBI Taxonomy" id="454162"/>
    <lineage>
        <taxon>Bacteria</taxon>
        <taxon>Pseudomonadati</taxon>
        <taxon>Pseudomonadota</taxon>
        <taxon>Alphaproteobacteria</taxon>
        <taxon>Rhodospirillales</taxon>
        <taxon>Kiloniellaceae</taxon>
        <taxon>Kiloniella</taxon>
    </lineage>
</organism>
<dbReference type="RefSeq" id="WP_269424989.1">
    <property type="nucleotide sequence ID" value="NZ_JAPWGY010000011.1"/>
</dbReference>
<accession>A0ABT4LNY1</accession>
<evidence type="ECO:0000313" key="2">
    <source>
        <dbReference type="Proteomes" id="UP001069802"/>
    </source>
</evidence>
<dbReference type="Gene3D" id="1.10.150.240">
    <property type="entry name" value="Putative phosphatase, domain 2"/>
    <property type="match status" value="1"/>
</dbReference>
<dbReference type="Pfam" id="PF00702">
    <property type="entry name" value="Hydrolase"/>
    <property type="match status" value="1"/>
</dbReference>
<dbReference type="InterPro" id="IPR006439">
    <property type="entry name" value="HAD-SF_hydro_IA"/>
</dbReference>
<dbReference type="SFLD" id="SFLDG01129">
    <property type="entry name" value="C1.5:_HAD__Beta-PGM__Phosphata"/>
    <property type="match status" value="1"/>
</dbReference>
<dbReference type="EMBL" id="JAPWGY010000011">
    <property type="protein sequence ID" value="MCZ4282847.1"/>
    <property type="molecule type" value="Genomic_DNA"/>
</dbReference>
<dbReference type="PANTHER" id="PTHR43611:SF3">
    <property type="entry name" value="FLAVIN MONONUCLEOTIDE HYDROLASE 1, CHLOROPLATIC"/>
    <property type="match status" value="1"/>
</dbReference>
<reference evidence="1" key="1">
    <citation type="submission" date="2022-12" db="EMBL/GenBank/DDBJ databases">
        <title>Bacterial isolates from different developmental stages of Nematostella vectensis.</title>
        <authorList>
            <person name="Fraune S."/>
        </authorList>
    </citation>
    <scope>NUCLEOTIDE SEQUENCE</scope>
    <source>
        <strain evidence="1">G21630-S1</strain>
    </source>
</reference>
<name>A0ABT4LNY1_9PROT</name>
<sequence length="204" mass="23304">MAKAVVFDLGGVLVDWNLRYLYGTIFDDADEMERFLGSVFTFEANHRLDAGEAFADVIGELQHKFPQYHTPLEALLTRWPETLGEQIEGTVEILEQLHSAEVPLYALTNWSAETFPFAQERFPFLQHFRGITVSGEVKLAKPDPAIYRRLLTDFSLTAENCVFIDDRADNILMAKDLGFETVHFIDPEKLKKSLIQMNLLSDFV</sequence>